<proteinExistence type="predicted"/>
<dbReference type="Proteomes" id="UP000006177">
    <property type="component" value="Chromosome"/>
</dbReference>
<sequence>MGFVFPDFRNASLAFRKDRDDLVRHIRTLGAVALLLLLLSLSDAWIHVRALEARVEKTQAILTDLASQILRPSPVVEPLSQLTTRKNELAKQEEILSRGTDIIAILKDIAGGPDPGIPFSMVSLSIGKKSLTLSGKTASFQDVEKIRTALLKTPHIRSLVVQSARLDIDRKTVAFRLGGIHD</sequence>
<dbReference type="PATRIC" id="fig|1048260.3.peg.1051"/>
<evidence type="ECO:0000313" key="1">
    <source>
        <dbReference type="EMBL" id="AFS53195.1"/>
    </source>
</evidence>
<gene>
    <name evidence="1" type="ordered locus">LFML04_0963</name>
</gene>
<dbReference type="RefSeq" id="WP_014960705.1">
    <property type="nucleotide sequence ID" value="NC_018649.1"/>
</dbReference>
<dbReference type="STRING" id="1048260.LFML04_0963"/>
<dbReference type="HOGENOM" id="CLU_1480306_0_0_0"/>
<dbReference type="EMBL" id="CP002919">
    <property type="protein sequence ID" value="AFS53195.1"/>
    <property type="molecule type" value="Genomic_DNA"/>
</dbReference>
<evidence type="ECO:0000313" key="2">
    <source>
        <dbReference type="Proteomes" id="UP000006177"/>
    </source>
</evidence>
<name>J9Z9I3_LEPFM</name>
<reference evidence="1 2" key="1">
    <citation type="journal article" date="2011" name="J. Microbiol.">
        <title>Complete genome of Leptospirillum ferriphilum ML-04 provides insight into its physiology and environmental adaptation.</title>
        <authorList>
            <person name="Mi S."/>
            <person name="Song J."/>
            <person name="Lin J."/>
            <person name="Che Y."/>
            <person name="Zheng H."/>
            <person name="Lin J."/>
        </authorList>
    </citation>
    <scope>NUCLEOTIDE SEQUENCE [LARGE SCALE GENOMIC DNA]</scope>
    <source>
        <strain evidence="1 2">ML-04</strain>
    </source>
</reference>
<organism evidence="1 2">
    <name type="scientific">Leptospirillum ferriphilum (strain ML-04)</name>
    <dbReference type="NCBI Taxonomy" id="1048260"/>
    <lineage>
        <taxon>Bacteria</taxon>
        <taxon>Pseudomonadati</taxon>
        <taxon>Nitrospirota</taxon>
        <taxon>Nitrospiria</taxon>
        <taxon>Nitrospirales</taxon>
        <taxon>Nitrospiraceae</taxon>
        <taxon>Leptospirillum</taxon>
    </lineage>
</organism>
<dbReference type="AlphaFoldDB" id="J9Z9I3"/>
<accession>J9Z9I3</accession>
<protein>
    <submittedName>
        <fullName evidence="1">Uncharacterized protein</fullName>
    </submittedName>
</protein>
<dbReference type="KEGG" id="lfi:LFML04_0963"/>